<evidence type="ECO:0000256" key="1">
    <source>
        <dbReference type="SAM" id="MobiDB-lite"/>
    </source>
</evidence>
<protein>
    <submittedName>
        <fullName evidence="2">Uncharacterized protein</fullName>
    </submittedName>
</protein>
<feature type="region of interest" description="Disordered" evidence="1">
    <location>
        <begin position="1"/>
        <end position="53"/>
    </location>
</feature>
<name>A0A8W8HN58_MAGGI</name>
<organism evidence="2 3">
    <name type="scientific">Magallana gigas</name>
    <name type="common">Pacific oyster</name>
    <name type="synonym">Crassostrea gigas</name>
    <dbReference type="NCBI Taxonomy" id="29159"/>
    <lineage>
        <taxon>Eukaryota</taxon>
        <taxon>Metazoa</taxon>
        <taxon>Spiralia</taxon>
        <taxon>Lophotrochozoa</taxon>
        <taxon>Mollusca</taxon>
        <taxon>Bivalvia</taxon>
        <taxon>Autobranchia</taxon>
        <taxon>Pteriomorphia</taxon>
        <taxon>Ostreida</taxon>
        <taxon>Ostreoidea</taxon>
        <taxon>Ostreidae</taxon>
        <taxon>Magallana</taxon>
    </lineage>
</organism>
<dbReference type="AlphaFoldDB" id="A0A8W8HN58"/>
<sequence length="302" mass="35050">MTLYMPPLQRKKRVPNRYNPDSFRVISDEAETTRERFSGNPHYSPPSPERFEKGISLPNIYNRSTQVLPKPVPDFRANNPHPRSCGFLRHDVRLLNEPICSVYTSVTHDEQNQWWPSRTSDEPLQVPGKTKDTVYRSDYMREHNEPLHRTTRHESNSSRDAALGPDILKRLASYEVQEVPVNFLTKRDGTQRIFQEKKSFEHDYNSRKDTNYPVRGKRLGSFVWDEMNPDLAQRFVDQHTNLLEAKEKFEACQSQNAHSSAPNRTPPQQQAPPNNSQAQNNIPNNNVKTVTFQEPPNTSQQN</sequence>
<dbReference type="PANTHER" id="PTHR35087:SF1">
    <property type="entry name" value="RIKEN CDNA 4930505A04 GENE"/>
    <property type="match status" value="1"/>
</dbReference>
<accession>A0A8W8HN58</accession>
<dbReference type="Pfam" id="PF15667">
    <property type="entry name" value="CMIP6"/>
    <property type="match status" value="1"/>
</dbReference>
<evidence type="ECO:0000313" key="2">
    <source>
        <dbReference type="EnsemblMetazoa" id="G10281.2:cds"/>
    </source>
</evidence>
<feature type="compositionally biased region" description="Low complexity" evidence="1">
    <location>
        <begin position="261"/>
        <end position="286"/>
    </location>
</feature>
<feature type="compositionally biased region" description="Polar residues" evidence="1">
    <location>
        <begin position="287"/>
        <end position="302"/>
    </location>
</feature>
<dbReference type="InterPro" id="IPR031365">
    <property type="entry name" value="CMIP6"/>
</dbReference>
<dbReference type="OrthoDB" id="9971371at2759"/>
<dbReference type="Proteomes" id="UP000005408">
    <property type="component" value="Unassembled WGS sequence"/>
</dbReference>
<reference evidence="2" key="1">
    <citation type="submission" date="2022-08" db="UniProtKB">
        <authorList>
            <consortium name="EnsemblMetazoa"/>
        </authorList>
    </citation>
    <scope>IDENTIFICATION</scope>
    <source>
        <strain evidence="2">05x7-T-G4-1.051#20</strain>
    </source>
</reference>
<dbReference type="EnsemblMetazoa" id="G10281.2">
    <property type="protein sequence ID" value="G10281.2:cds"/>
    <property type="gene ID" value="G10281"/>
</dbReference>
<dbReference type="OMA" id="PWASNTQ"/>
<proteinExistence type="predicted"/>
<feature type="region of interest" description="Disordered" evidence="1">
    <location>
        <begin position="251"/>
        <end position="302"/>
    </location>
</feature>
<keyword evidence="3" id="KW-1185">Reference proteome</keyword>
<dbReference type="PANTHER" id="PTHR35087">
    <property type="entry name" value="SIMILAR TO HYPOTHETICAL PROTEIN FLJ40298"/>
    <property type="match status" value="1"/>
</dbReference>
<dbReference type="EnsemblMetazoa" id="G10281.4">
    <property type="protein sequence ID" value="G10281.4:cds"/>
    <property type="gene ID" value="G10281"/>
</dbReference>
<evidence type="ECO:0000313" key="3">
    <source>
        <dbReference type="Proteomes" id="UP000005408"/>
    </source>
</evidence>